<feature type="domain" description="Sushi" evidence="10">
    <location>
        <begin position="49"/>
        <end position="97"/>
    </location>
</feature>
<dbReference type="SMART" id="SM00034">
    <property type="entry name" value="CLECT"/>
    <property type="match status" value="1"/>
</dbReference>
<dbReference type="InterPro" id="IPR050350">
    <property type="entry name" value="Compl-Cell_Adhes-Reg"/>
</dbReference>
<dbReference type="SUPFAM" id="SSF49785">
    <property type="entry name" value="Galactose-binding domain-like"/>
    <property type="match status" value="1"/>
</dbReference>
<comment type="caution">
    <text evidence="8">Lacks conserved residue(s) required for the propagation of feature annotation.</text>
</comment>
<dbReference type="InterPro" id="IPR035976">
    <property type="entry name" value="Sushi/SCR/CCP_sf"/>
</dbReference>
<dbReference type="SMART" id="SM00032">
    <property type="entry name" value="CCP"/>
    <property type="match status" value="6"/>
</dbReference>
<dbReference type="InterPro" id="IPR000436">
    <property type="entry name" value="Sushi_SCR_CCP_dom"/>
</dbReference>
<accession>A0AAW0SJ53</accession>
<dbReference type="SUPFAM" id="SSF56436">
    <property type="entry name" value="C-type lectin-like"/>
    <property type="match status" value="1"/>
</dbReference>
<evidence type="ECO:0000256" key="5">
    <source>
        <dbReference type="ARBA" id="ARBA00022837"/>
    </source>
</evidence>
<evidence type="ECO:0000256" key="2">
    <source>
        <dbReference type="ARBA" id="ARBA00022723"/>
    </source>
</evidence>
<feature type="disulfide bond" evidence="8">
    <location>
        <begin position="538"/>
        <end position="565"/>
    </location>
</feature>
<dbReference type="Pfam" id="PF00059">
    <property type="entry name" value="Lectin_C"/>
    <property type="match status" value="1"/>
</dbReference>
<feature type="disulfide bond" evidence="8">
    <location>
        <begin position="598"/>
        <end position="625"/>
    </location>
</feature>
<dbReference type="InterPro" id="IPR016187">
    <property type="entry name" value="CTDL_fold"/>
</dbReference>
<evidence type="ECO:0000259" key="9">
    <source>
        <dbReference type="PROSITE" id="PS50041"/>
    </source>
</evidence>
<dbReference type="Gene3D" id="2.60.120.260">
    <property type="entry name" value="Galactose-binding domain-like"/>
    <property type="match status" value="1"/>
</dbReference>
<dbReference type="Pfam" id="PF00084">
    <property type="entry name" value="Sushi"/>
    <property type="match status" value="6"/>
</dbReference>
<evidence type="ECO:0000313" key="11">
    <source>
        <dbReference type="EMBL" id="KAK8375173.1"/>
    </source>
</evidence>
<dbReference type="PROSITE" id="PS50041">
    <property type="entry name" value="C_TYPE_LECTIN_2"/>
    <property type="match status" value="1"/>
</dbReference>
<feature type="domain" description="Sushi" evidence="10">
    <location>
        <begin position="510"/>
        <end position="567"/>
    </location>
</feature>
<evidence type="ECO:0000256" key="3">
    <source>
        <dbReference type="ARBA" id="ARBA00022729"/>
    </source>
</evidence>
<feature type="domain" description="Sushi" evidence="10">
    <location>
        <begin position="448"/>
        <end position="509"/>
    </location>
</feature>
<protein>
    <submittedName>
        <fullName evidence="11">Uncharacterized protein</fullName>
    </submittedName>
</protein>
<dbReference type="PANTHER" id="PTHR19325:SF575">
    <property type="entry name" value="LOCOMOTION-RELATED PROTEIN HIKARU GENKI"/>
    <property type="match status" value="1"/>
</dbReference>
<keyword evidence="3" id="KW-0732">Signal</keyword>
<feature type="disulfide bond" evidence="8">
    <location>
        <begin position="418"/>
        <end position="445"/>
    </location>
</feature>
<dbReference type="InterPro" id="IPR016186">
    <property type="entry name" value="C-type_lectin-like/link_sf"/>
</dbReference>
<gene>
    <name evidence="11" type="ORF">O3P69_019928</name>
</gene>
<dbReference type="Gene3D" id="2.10.70.10">
    <property type="entry name" value="Complement Module, domain 1"/>
    <property type="match status" value="6"/>
</dbReference>
<dbReference type="InterPro" id="IPR008979">
    <property type="entry name" value="Galactose-bd-like_sf"/>
</dbReference>
<keyword evidence="1 8" id="KW-0768">Sushi</keyword>
<dbReference type="CDD" id="cd00037">
    <property type="entry name" value="CLECT"/>
    <property type="match status" value="1"/>
</dbReference>
<keyword evidence="2" id="KW-0479">Metal-binding</keyword>
<dbReference type="AlphaFoldDB" id="A0AAW0SJ53"/>
<dbReference type="EMBL" id="JARAKH010000064">
    <property type="protein sequence ID" value="KAK8375173.1"/>
    <property type="molecule type" value="Genomic_DNA"/>
</dbReference>
<name>A0AAW0SJ53_SCYPA</name>
<evidence type="ECO:0000256" key="8">
    <source>
        <dbReference type="PROSITE-ProRule" id="PRU00302"/>
    </source>
</evidence>
<evidence type="ECO:0000256" key="6">
    <source>
        <dbReference type="ARBA" id="ARBA00023157"/>
    </source>
</evidence>
<keyword evidence="7" id="KW-0325">Glycoprotein</keyword>
<keyword evidence="6 8" id="KW-1015">Disulfide bond</keyword>
<evidence type="ECO:0000256" key="4">
    <source>
        <dbReference type="ARBA" id="ARBA00022737"/>
    </source>
</evidence>
<dbReference type="SUPFAM" id="SSF57535">
    <property type="entry name" value="Complement control module/SCR domain"/>
    <property type="match status" value="6"/>
</dbReference>
<sequence length="713" mass="77747">MKCTLLAHRSQPCPPPPGPPQCTWARLVPRTTFESRRGGSFAASLPHPGHCAPVNCKVEVIDEVANYRCDPGYTLFGSSTIQCKNGKWNGKLPVCATNIAYRKPSRLSSTARGSSPSKANDGHVTFLHEGERCALTAAGGASPWWLVDLLQPYTVVVVRVATSACCDTPPLQNLEIRIGNSTEIEKNRLCGWEPGSVEQGVERDFSCAIPLRGRYISLQTVGVENALALCEVQAFSTEEFAKERCSPTASLTTVGVFNKTCYEFRVDDGVSFDAARERCQQSSPANSSDLAHGMGEVTHSYLTSELATRAADLKADLVWVGVRKDPEFVSRTWRWVDGTVVDTPRWGRAQPNNYNGKQNCVALDKGRKWLWNDVGCELDYLPYVCQYAPMTCGSPDKRENTTLSTTDTNTGSTVTYTCPTDSLLVGNSTRTCLKSGLWSGSAPTCKYVDCGQPVEVENGVFTYKGEERNTYNSVVTYKCNLNYTLKGESERVCGREGVWTPLDPPTCLYSWCPPLTPPPHGRVISRGQRSGDTAEYTCEEGYLLTGAKTVSCQLGGAWSDEAAECKFIDCGLPPDLPNGRITLLNHTTHLGSLAKYSCDPNHWLDGPEQRQCGVDAAWSQEEPACVLVTCAKPTLPADGYVTGYSFDVGAEVIYHCNEGYRLETGQDGSPQPSSGHERTRSMKRTCQISGLWSGNVPSCVYTDCGHVPAPPEG</sequence>
<dbReference type="InterPro" id="IPR001304">
    <property type="entry name" value="C-type_lectin-like"/>
</dbReference>
<evidence type="ECO:0000256" key="1">
    <source>
        <dbReference type="ARBA" id="ARBA00022659"/>
    </source>
</evidence>
<proteinExistence type="predicted"/>
<comment type="caution">
    <text evidence="11">The sequence shown here is derived from an EMBL/GenBank/DDBJ whole genome shotgun (WGS) entry which is preliminary data.</text>
</comment>
<dbReference type="Proteomes" id="UP001487740">
    <property type="component" value="Unassembled WGS sequence"/>
</dbReference>
<feature type="domain" description="Sushi" evidence="10">
    <location>
        <begin position="568"/>
        <end position="627"/>
    </location>
</feature>
<keyword evidence="4" id="KW-0677">Repeat</keyword>
<feature type="domain" description="Sushi" evidence="10">
    <location>
        <begin position="390"/>
        <end position="447"/>
    </location>
</feature>
<organism evidence="11 12">
    <name type="scientific">Scylla paramamosain</name>
    <name type="common">Mud crab</name>
    <dbReference type="NCBI Taxonomy" id="85552"/>
    <lineage>
        <taxon>Eukaryota</taxon>
        <taxon>Metazoa</taxon>
        <taxon>Ecdysozoa</taxon>
        <taxon>Arthropoda</taxon>
        <taxon>Crustacea</taxon>
        <taxon>Multicrustacea</taxon>
        <taxon>Malacostraca</taxon>
        <taxon>Eumalacostraca</taxon>
        <taxon>Eucarida</taxon>
        <taxon>Decapoda</taxon>
        <taxon>Pleocyemata</taxon>
        <taxon>Brachyura</taxon>
        <taxon>Eubrachyura</taxon>
        <taxon>Portunoidea</taxon>
        <taxon>Portunidae</taxon>
        <taxon>Portuninae</taxon>
        <taxon>Scylla</taxon>
    </lineage>
</organism>
<dbReference type="Pfam" id="PF22633">
    <property type="entry name" value="F5_F8_type_C_2"/>
    <property type="match status" value="1"/>
</dbReference>
<dbReference type="SMART" id="SM00607">
    <property type="entry name" value="FTP"/>
    <property type="match status" value="1"/>
</dbReference>
<dbReference type="CDD" id="cd00033">
    <property type="entry name" value="CCP"/>
    <property type="match status" value="6"/>
</dbReference>
<feature type="domain" description="Sushi" evidence="10">
    <location>
        <begin position="628"/>
        <end position="701"/>
    </location>
</feature>
<dbReference type="InterPro" id="IPR006585">
    <property type="entry name" value="FTP1"/>
</dbReference>
<evidence type="ECO:0000256" key="7">
    <source>
        <dbReference type="ARBA" id="ARBA00023180"/>
    </source>
</evidence>
<dbReference type="PANTHER" id="PTHR19325">
    <property type="entry name" value="COMPLEMENT COMPONENT-RELATED SUSHI DOMAIN-CONTAINING"/>
    <property type="match status" value="1"/>
</dbReference>
<keyword evidence="5" id="KW-0106">Calcium</keyword>
<feature type="disulfide bond" evidence="8">
    <location>
        <begin position="450"/>
        <end position="493"/>
    </location>
</feature>
<evidence type="ECO:0000259" key="10">
    <source>
        <dbReference type="PROSITE" id="PS50923"/>
    </source>
</evidence>
<reference evidence="11 12" key="1">
    <citation type="submission" date="2023-03" db="EMBL/GenBank/DDBJ databases">
        <title>High-quality genome of Scylla paramamosain provides insights in environmental adaptation.</title>
        <authorList>
            <person name="Zhang L."/>
        </authorList>
    </citation>
    <scope>NUCLEOTIDE SEQUENCE [LARGE SCALE GENOMIC DNA]</scope>
    <source>
        <strain evidence="11">LZ_2023a</strain>
        <tissue evidence="11">Muscle</tissue>
    </source>
</reference>
<feature type="domain" description="C-type lectin" evidence="9">
    <location>
        <begin position="257"/>
        <end position="377"/>
    </location>
</feature>
<dbReference type="GO" id="GO:0046872">
    <property type="term" value="F:metal ion binding"/>
    <property type="evidence" value="ECO:0007669"/>
    <property type="project" value="UniProtKB-KW"/>
</dbReference>
<dbReference type="PROSITE" id="PS50923">
    <property type="entry name" value="SUSHI"/>
    <property type="match status" value="6"/>
</dbReference>
<dbReference type="InterPro" id="IPR018378">
    <property type="entry name" value="C-type_lectin_CS"/>
</dbReference>
<dbReference type="PROSITE" id="PS00615">
    <property type="entry name" value="C_TYPE_LECTIN_1"/>
    <property type="match status" value="1"/>
</dbReference>
<evidence type="ECO:0000313" key="12">
    <source>
        <dbReference type="Proteomes" id="UP001487740"/>
    </source>
</evidence>
<keyword evidence="12" id="KW-1185">Reference proteome</keyword>
<dbReference type="Gene3D" id="3.10.100.10">
    <property type="entry name" value="Mannose-Binding Protein A, subunit A"/>
    <property type="match status" value="1"/>
</dbReference>